<evidence type="ECO:0000313" key="13">
    <source>
        <dbReference type="EMBL" id="KAK7206418.1"/>
    </source>
</evidence>
<evidence type="ECO:0000256" key="4">
    <source>
        <dbReference type="ARBA" id="ARBA00022723"/>
    </source>
</evidence>
<keyword evidence="8" id="KW-0648">Protein biosynthesis</keyword>
<proteinExistence type="inferred from homology"/>
<keyword evidence="7" id="KW-0067">ATP-binding</keyword>
<dbReference type="Pfam" id="PF01406">
    <property type="entry name" value="tRNA-synt_1e"/>
    <property type="match status" value="1"/>
</dbReference>
<evidence type="ECO:0000256" key="5">
    <source>
        <dbReference type="ARBA" id="ARBA00022741"/>
    </source>
</evidence>
<feature type="compositionally biased region" description="Low complexity" evidence="11">
    <location>
        <begin position="575"/>
        <end position="595"/>
    </location>
</feature>
<evidence type="ECO:0000259" key="12">
    <source>
        <dbReference type="Pfam" id="PF01406"/>
    </source>
</evidence>
<dbReference type="InterPro" id="IPR024909">
    <property type="entry name" value="Cys-tRNA/MSH_ligase"/>
</dbReference>
<dbReference type="InterPro" id="IPR015803">
    <property type="entry name" value="Cys-tRNA-ligase"/>
</dbReference>
<dbReference type="EC" id="6.1.1.16" evidence="2"/>
<reference evidence="13 14" key="1">
    <citation type="submission" date="2024-03" db="EMBL/GenBank/DDBJ databases">
        <title>Genome-scale model development and genomic sequencing of the oleaginous clade Lipomyces.</title>
        <authorList>
            <consortium name="Lawrence Berkeley National Laboratory"/>
            <person name="Czajka J.J."/>
            <person name="Han Y."/>
            <person name="Kim J."/>
            <person name="Mondo S.J."/>
            <person name="Hofstad B.A."/>
            <person name="Robles A."/>
            <person name="Haridas S."/>
            <person name="Riley R."/>
            <person name="LaButti K."/>
            <person name="Pangilinan J."/>
            <person name="Andreopoulos W."/>
            <person name="Lipzen A."/>
            <person name="Yan J."/>
            <person name="Wang M."/>
            <person name="Ng V."/>
            <person name="Grigoriev I.V."/>
            <person name="Spatafora J.W."/>
            <person name="Magnuson J.K."/>
            <person name="Baker S.E."/>
            <person name="Pomraning K.R."/>
        </authorList>
    </citation>
    <scope>NUCLEOTIDE SEQUENCE [LARGE SCALE GENOMIC DNA]</scope>
    <source>
        <strain evidence="13 14">Phaff 52-87</strain>
    </source>
</reference>
<gene>
    <name evidence="13" type="ORF">BZA70DRAFT_288791</name>
</gene>
<evidence type="ECO:0000256" key="9">
    <source>
        <dbReference type="ARBA" id="ARBA00023146"/>
    </source>
</evidence>
<evidence type="ECO:0000313" key="14">
    <source>
        <dbReference type="Proteomes" id="UP001498771"/>
    </source>
</evidence>
<dbReference type="PANTHER" id="PTHR10890">
    <property type="entry name" value="CYSTEINYL-TRNA SYNTHETASE"/>
    <property type="match status" value="1"/>
</dbReference>
<sequence>MADLKAKLPEWLPPKGAASELKLLNTLTKTKVPFVPISGKRVTWYCCGPTVYDAGHMGHARNYVSTDISRRILRDYFGYDVFFVQNVTDIDDKIIIRARQNYLFDKYLSENATITPQVRDKISSALTSYAAKNLPAAPTSSPAAFSAWAAGLDLAAQSRENPKFGMHLSALKSAYTALQLAAVDGEPAEKALTAAKDVLILLLDEEEGSQVRDPELFRKLPAYWENHFNQDMRSLNVLPPTVVTRVSEYVPEIVSFVEQMVKNGYAYEAQGSVYFDTAAFERDGKHVYAKLQPWSRGKTDLIDEGEGSLSVRTAADGKKSPFDFALWKASKPGEPEWASPWGQGRPGWHIECSVMASEVIGAQMDIHSGGIDLAFPHHDNELAQSEAYHECPQWVNYFLHTGHLHIEGLKMSKSLKNFITIREALQKYSSRQLRLAFALTQWNNALDFKEGLISEVKTVESTLNNFFAVVRALVAEDAATVSQGGHVPQRFSALERALFADLTTAQQDLHAALCDNLATPAAIQTIVSLVTRANVYLASAKANVSSSAVAEVARWITRMLAVFGFDPRPDSLGWSDPIDPTSSSSTADSSTTTPSSVEEIAMPFVRVLSRYRDDVRRAAIAKAPYATFLTASDRVRNEDLLDLGVALDDRDGDLPALVKFVDKAELARQRAEKLAREQAKAEKKRLAKEEEERKAKERLEKGKVKPEEMFKATGEFSQFDDAGVPTHDKEGVELAKSRKKKLLKEYENQKKLHAEYLKWLESQSS</sequence>
<evidence type="ECO:0000256" key="6">
    <source>
        <dbReference type="ARBA" id="ARBA00022833"/>
    </source>
</evidence>
<keyword evidence="6" id="KW-0862">Zinc</keyword>
<dbReference type="EMBL" id="JBBJBU010000003">
    <property type="protein sequence ID" value="KAK7206418.1"/>
    <property type="molecule type" value="Genomic_DNA"/>
</dbReference>
<evidence type="ECO:0000256" key="8">
    <source>
        <dbReference type="ARBA" id="ARBA00022917"/>
    </source>
</evidence>
<evidence type="ECO:0000256" key="11">
    <source>
        <dbReference type="SAM" id="MobiDB-lite"/>
    </source>
</evidence>
<evidence type="ECO:0000256" key="1">
    <source>
        <dbReference type="ARBA" id="ARBA00001947"/>
    </source>
</evidence>
<accession>A0ABR1FBJ1</accession>
<evidence type="ECO:0000256" key="7">
    <source>
        <dbReference type="ARBA" id="ARBA00022840"/>
    </source>
</evidence>
<dbReference type="NCBIfam" id="TIGR00435">
    <property type="entry name" value="cysS"/>
    <property type="match status" value="1"/>
</dbReference>
<dbReference type="SUPFAM" id="SSF52374">
    <property type="entry name" value="Nucleotidylyl transferase"/>
    <property type="match status" value="1"/>
</dbReference>
<dbReference type="SUPFAM" id="SSF47323">
    <property type="entry name" value="Anticodon-binding domain of a subclass of class I aminoacyl-tRNA synthetases"/>
    <property type="match status" value="1"/>
</dbReference>
<comment type="caution">
    <text evidence="13">The sequence shown here is derived from an EMBL/GenBank/DDBJ whole genome shotgun (WGS) entry which is preliminary data.</text>
</comment>
<keyword evidence="14" id="KW-1185">Reference proteome</keyword>
<name>A0ABR1FBJ1_9ASCO</name>
<keyword evidence="3" id="KW-0436">Ligase</keyword>
<dbReference type="InterPro" id="IPR014729">
    <property type="entry name" value="Rossmann-like_a/b/a_fold"/>
</dbReference>
<protein>
    <recommendedName>
        <fullName evidence="2">cysteine--tRNA ligase</fullName>
        <ecNumber evidence="2">6.1.1.16</ecNumber>
    </recommendedName>
    <alternativeName>
        <fullName evidence="10">Cysteinyl-tRNA synthetase</fullName>
    </alternativeName>
</protein>
<dbReference type="Proteomes" id="UP001498771">
    <property type="component" value="Unassembled WGS sequence"/>
</dbReference>
<keyword evidence="5" id="KW-0547">Nucleotide-binding</keyword>
<keyword evidence="9 13" id="KW-0030">Aminoacyl-tRNA synthetase</keyword>
<feature type="domain" description="tRNA synthetases class I catalytic" evidence="12">
    <location>
        <begin position="34"/>
        <end position="457"/>
    </location>
</feature>
<dbReference type="InterPro" id="IPR009080">
    <property type="entry name" value="tRNAsynth_Ia_anticodon-bd"/>
</dbReference>
<dbReference type="GO" id="GO:0004812">
    <property type="term" value="F:aminoacyl-tRNA ligase activity"/>
    <property type="evidence" value="ECO:0007669"/>
    <property type="project" value="UniProtKB-KW"/>
</dbReference>
<organism evidence="13 14">
    <name type="scientific">Myxozyma melibiosi</name>
    <dbReference type="NCBI Taxonomy" id="54550"/>
    <lineage>
        <taxon>Eukaryota</taxon>
        <taxon>Fungi</taxon>
        <taxon>Dikarya</taxon>
        <taxon>Ascomycota</taxon>
        <taxon>Saccharomycotina</taxon>
        <taxon>Lipomycetes</taxon>
        <taxon>Lipomycetales</taxon>
        <taxon>Lipomycetaceae</taxon>
        <taxon>Myxozyma</taxon>
    </lineage>
</organism>
<feature type="compositionally biased region" description="Basic and acidic residues" evidence="11">
    <location>
        <begin position="687"/>
        <end position="704"/>
    </location>
</feature>
<comment type="cofactor">
    <cofactor evidence="1">
        <name>Zn(2+)</name>
        <dbReference type="ChEBI" id="CHEBI:29105"/>
    </cofactor>
</comment>
<dbReference type="InterPro" id="IPR032678">
    <property type="entry name" value="tRNA-synt_1_cat_dom"/>
</dbReference>
<dbReference type="Gene3D" id="1.20.120.1910">
    <property type="entry name" value="Cysteine-tRNA ligase, C-terminal anti-codon recognition domain"/>
    <property type="match status" value="1"/>
</dbReference>
<dbReference type="RefSeq" id="XP_064769451.1">
    <property type="nucleotide sequence ID" value="XM_064914070.1"/>
</dbReference>
<dbReference type="GeneID" id="90039582"/>
<evidence type="ECO:0000256" key="3">
    <source>
        <dbReference type="ARBA" id="ARBA00022598"/>
    </source>
</evidence>
<evidence type="ECO:0000256" key="2">
    <source>
        <dbReference type="ARBA" id="ARBA00012832"/>
    </source>
</evidence>
<dbReference type="HAMAP" id="MF_00041">
    <property type="entry name" value="Cys_tRNA_synth"/>
    <property type="match status" value="1"/>
</dbReference>
<evidence type="ECO:0000256" key="10">
    <source>
        <dbReference type="ARBA" id="ARBA00031499"/>
    </source>
</evidence>
<feature type="region of interest" description="Disordered" evidence="11">
    <location>
        <begin position="683"/>
        <end position="704"/>
    </location>
</feature>
<feature type="region of interest" description="Disordered" evidence="11">
    <location>
        <begin position="574"/>
        <end position="595"/>
    </location>
</feature>
<keyword evidence="4" id="KW-0479">Metal-binding</keyword>
<dbReference type="PRINTS" id="PR00983">
    <property type="entry name" value="TRNASYNTHCYS"/>
</dbReference>
<dbReference type="Gene3D" id="3.40.50.620">
    <property type="entry name" value="HUPs"/>
    <property type="match status" value="1"/>
</dbReference>
<dbReference type="CDD" id="cd00672">
    <property type="entry name" value="CysRS_core"/>
    <property type="match status" value="1"/>
</dbReference>
<dbReference type="PANTHER" id="PTHR10890:SF3">
    <property type="entry name" value="CYSTEINE--TRNA LIGASE, CYTOPLASMIC"/>
    <property type="match status" value="1"/>
</dbReference>